<organism evidence="2 3">
    <name type="scientific">Succinivibrio faecicola</name>
    <dbReference type="NCBI Taxonomy" id="2820300"/>
    <lineage>
        <taxon>Bacteria</taxon>
        <taxon>Pseudomonadati</taxon>
        <taxon>Pseudomonadota</taxon>
        <taxon>Gammaproteobacteria</taxon>
        <taxon>Aeromonadales</taxon>
        <taxon>Succinivibrionaceae</taxon>
        <taxon>Succinivibrio</taxon>
    </lineage>
</organism>
<gene>
    <name evidence="2" type="ORF">J5V48_05720</name>
</gene>
<dbReference type="Proteomes" id="UP000731465">
    <property type="component" value="Unassembled WGS sequence"/>
</dbReference>
<feature type="chain" id="PRO_5045718634" evidence="1">
    <location>
        <begin position="20"/>
        <end position="145"/>
    </location>
</feature>
<evidence type="ECO:0000313" key="3">
    <source>
        <dbReference type="Proteomes" id="UP000731465"/>
    </source>
</evidence>
<reference evidence="2 3" key="1">
    <citation type="submission" date="2021-03" db="EMBL/GenBank/DDBJ databases">
        <title>Succinivibrio sp. nov. isolated from feces of cow.</title>
        <authorList>
            <person name="Choi J.-Y."/>
        </authorList>
    </citation>
    <scope>NUCLEOTIDE SEQUENCE [LARGE SCALE GENOMIC DNA]</scope>
    <source>
        <strain evidence="2 3">AGMB01872</strain>
    </source>
</reference>
<comment type="caution">
    <text evidence="2">The sequence shown here is derived from an EMBL/GenBank/DDBJ whole genome shotgun (WGS) entry which is preliminary data.</text>
</comment>
<accession>A0ABS7DIM6</accession>
<keyword evidence="1" id="KW-0732">Signal</keyword>
<feature type="signal peptide" evidence="1">
    <location>
        <begin position="1"/>
        <end position="19"/>
    </location>
</feature>
<evidence type="ECO:0000313" key="2">
    <source>
        <dbReference type="EMBL" id="MBW7570391.1"/>
    </source>
</evidence>
<protein>
    <submittedName>
        <fullName evidence="2">Uncharacterized protein</fullName>
    </submittedName>
</protein>
<keyword evidence="3" id="KW-1185">Reference proteome</keyword>
<name>A0ABS7DIM6_9GAMM</name>
<dbReference type="EMBL" id="JAGFNY010000016">
    <property type="protein sequence ID" value="MBW7570391.1"/>
    <property type="molecule type" value="Genomic_DNA"/>
</dbReference>
<evidence type="ECO:0000256" key="1">
    <source>
        <dbReference type="SAM" id="SignalP"/>
    </source>
</evidence>
<sequence length="145" mass="16347">MKGLLVSLLLCSLSFASVAKDGEFSEFVKDNSVFYENQDGTASASLSILAPIANLSTTKEYAQYVMDSYRGWNLNAVIQHQGFSFRFVDNAPCVGLVTYFDGRSYLFFKACGNIKKDSLKELYKKANEKLKISDILKKQYKTNIY</sequence>
<dbReference type="RefSeq" id="WP_219937612.1">
    <property type="nucleotide sequence ID" value="NZ_JAGFNY010000016.1"/>
</dbReference>
<proteinExistence type="predicted"/>